<dbReference type="InterPro" id="IPR041492">
    <property type="entry name" value="HAD_2"/>
</dbReference>
<dbReference type="InterPro" id="IPR023198">
    <property type="entry name" value="PGP-like_dom2"/>
</dbReference>
<evidence type="ECO:0000313" key="1">
    <source>
        <dbReference type="EMBL" id="KAF4363432.1"/>
    </source>
</evidence>
<dbReference type="Gene3D" id="1.10.150.240">
    <property type="entry name" value="Putative phosphatase, domain 2"/>
    <property type="match status" value="1"/>
</dbReference>
<dbReference type="InterPro" id="IPR023214">
    <property type="entry name" value="HAD_sf"/>
</dbReference>
<dbReference type="PANTHER" id="PTHR47858">
    <property type="entry name" value="HALOACID DEHALOGENASE-LIKE HYDROLASE (HAD) SUPERFAMILY PROTEIN"/>
    <property type="match status" value="1"/>
</dbReference>
<organism evidence="1 2">
    <name type="scientific">Cannabis sativa</name>
    <name type="common">Hemp</name>
    <name type="synonym">Marijuana</name>
    <dbReference type="NCBI Taxonomy" id="3483"/>
    <lineage>
        <taxon>Eukaryota</taxon>
        <taxon>Viridiplantae</taxon>
        <taxon>Streptophyta</taxon>
        <taxon>Embryophyta</taxon>
        <taxon>Tracheophyta</taxon>
        <taxon>Spermatophyta</taxon>
        <taxon>Magnoliopsida</taxon>
        <taxon>eudicotyledons</taxon>
        <taxon>Gunneridae</taxon>
        <taxon>Pentapetalae</taxon>
        <taxon>rosids</taxon>
        <taxon>fabids</taxon>
        <taxon>Rosales</taxon>
        <taxon>Cannabaceae</taxon>
        <taxon>Cannabis</taxon>
    </lineage>
</organism>
<dbReference type="PANTHER" id="PTHR47858:SF2">
    <property type="entry name" value="HALOACID DEHALOGENASE-LIKE HYDROLASE (HAD) SUPERFAMILY PROTEIN"/>
    <property type="match status" value="1"/>
</dbReference>
<accession>A0A7J6EYD1</accession>
<evidence type="ECO:0008006" key="3">
    <source>
        <dbReference type="Google" id="ProtNLM"/>
    </source>
</evidence>
<evidence type="ECO:0000313" key="2">
    <source>
        <dbReference type="Proteomes" id="UP000525078"/>
    </source>
</evidence>
<dbReference type="CDD" id="cd07505">
    <property type="entry name" value="HAD_BPGM-like"/>
    <property type="match status" value="1"/>
</dbReference>
<dbReference type="SUPFAM" id="SSF56784">
    <property type="entry name" value="HAD-like"/>
    <property type="match status" value="1"/>
</dbReference>
<dbReference type="InterPro" id="IPR036412">
    <property type="entry name" value="HAD-like_sf"/>
</dbReference>
<dbReference type="Proteomes" id="UP000525078">
    <property type="component" value="Unassembled WGS sequence"/>
</dbReference>
<name>A0A7J6EYD1_CANSA</name>
<protein>
    <recommendedName>
        <fullName evidence="3">Haloacid dehalogenase-like hydrolase superfamily protein</fullName>
    </recommendedName>
</protein>
<comment type="caution">
    <text evidence="1">The sequence shown here is derived from an EMBL/GenBank/DDBJ whole genome shotgun (WGS) entry which is preliminary data.</text>
</comment>
<dbReference type="EMBL" id="JAATIP010000175">
    <property type="protein sequence ID" value="KAF4363432.1"/>
    <property type="molecule type" value="Genomic_DNA"/>
</dbReference>
<proteinExistence type="predicted"/>
<reference evidence="1 2" key="1">
    <citation type="journal article" date="2020" name="bioRxiv">
        <title>Sequence and annotation of 42 cannabis genomes reveals extensive copy number variation in cannabinoid synthesis and pathogen resistance genes.</title>
        <authorList>
            <person name="Mckernan K.J."/>
            <person name="Helbert Y."/>
            <person name="Kane L.T."/>
            <person name="Ebling H."/>
            <person name="Zhang L."/>
            <person name="Liu B."/>
            <person name="Eaton Z."/>
            <person name="Mclaughlin S."/>
            <person name="Kingan S."/>
            <person name="Baybayan P."/>
            <person name="Concepcion G."/>
            <person name="Jordan M."/>
            <person name="Riva A."/>
            <person name="Barbazuk W."/>
            <person name="Harkins T."/>
        </authorList>
    </citation>
    <scope>NUCLEOTIDE SEQUENCE [LARGE SCALE GENOMIC DNA]</scope>
    <source>
        <strain evidence="2">cv. Jamaican Lion 4</strain>
        <tissue evidence="1">Leaf</tissue>
    </source>
</reference>
<dbReference type="Gene3D" id="3.40.50.1000">
    <property type="entry name" value="HAD superfamily/HAD-like"/>
    <property type="match status" value="1"/>
</dbReference>
<gene>
    <name evidence="1" type="ORF">F8388_016560</name>
</gene>
<dbReference type="Pfam" id="PF13419">
    <property type="entry name" value="HAD_2"/>
    <property type="match status" value="1"/>
</dbReference>
<sequence>MDCACSNFRAFSSLLLPSPSSSFLSLSSSSSFPSKFRFSRLKRSDLIKQHLVIRNACGFDGNGSADGFPNMPNKLFIQEKWMLRNRGIEAIGAEYGEGFETFRQDGPLKMDVVRLLFSFPLTGMDFLNEKLQEGFLQRIRYAMKPDEAYGLIFSFDNVVADTRALKLAAWKQLASEEGKEIPDDSELQKVMLSAGADHVLNKLLLWDEAESEMDRLSLRFSELYYENLLKLDRPIEGLKEWLDAVSTARIPCALVSSLDRKSMVETVDRMGLQKYFQAIVTEEDGMESIAHRFLSAAVKLDRKPSKCVVFADDPRGITAAHNCTMMAVALIGAYPAYDLEQADLAVASFNELSVINLRRLFANKGATFMDLQKQIVEKSPPKRKLTIDTLF</sequence>
<dbReference type="AlphaFoldDB" id="A0A7J6EYD1"/>